<keyword evidence="3 6" id="KW-0812">Transmembrane</keyword>
<comment type="subcellular location">
    <subcellularLocation>
        <location evidence="1">Cell membrane</location>
        <topology evidence="1">Multi-pass membrane protein</topology>
    </subcellularLocation>
</comment>
<evidence type="ECO:0000256" key="3">
    <source>
        <dbReference type="ARBA" id="ARBA00022692"/>
    </source>
</evidence>
<keyword evidence="8" id="KW-1185">Reference proteome</keyword>
<feature type="transmembrane region" description="Helical" evidence="6">
    <location>
        <begin position="40"/>
        <end position="62"/>
    </location>
</feature>
<dbReference type="RefSeq" id="WP_349641629.1">
    <property type="nucleotide sequence ID" value="NZ_CAWVOH010000001.1"/>
</dbReference>
<dbReference type="InterPro" id="IPR050833">
    <property type="entry name" value="Poly_Biosynth_Transport"/>
</dbReference>
<sequence>MKIFKNYLYNTTYQLLAIIVPLVTLPYITRVLGAQSYGVYSFTNATISYFVLAANLGLSLYGTKKIAQHRDDEVQRSRIFFEIARLKIWVTLAVVAAFAIFLIFYRQYEIILLAQAVNILAVGFDVSWFFMGLEDFKRITIRNIAVKLLSLFLIFTLVHHSGDVLIYTLIVAGSTFFGNLSLLPFLKGQLDWQAHRGLHAWQHLWPALVLFVPQVATQIYLVVNKTMLGELSSLKAVAYFSSADSIVRLALTIVTSLSTVLMPRIAHAAAQKAHDEVRGYMVTSFEFMNCLGVLLVAGMASLAPTVIPVFLGQQFAEVGQLIVVESPVILLICWSSAIITQYLIPYEKSQHYTIATILGAAVNILANSFLIAHRGASGAVLATLISELVVMIYLLKIMAAFMPVYQLFHRFFTMLLAGAVAYLLGHFLLDHLHSIWLAVPTTVLLETAAYLLVLTLLKMPWWRLVNFRNDA</sequence>
<feature type="transmembrane region" description="Helical" evidence="6">
    <location>
        <begin position="83"/>
        <end position="104"/>
    </location>
</feature>
<feature type="transmembrane region" description="Helical" evidence="6">
    <location>
        <begin position="140"/>
        <end position="158"/>
    </location>
</feature>
<keyword evidence="5 6" id="KW-0472">Membrane</keyword>
<dbReference type="PANTHER" id="PTHR30250:SF11">
    <property type="entry name" value="O-ANTIGEN TRANSPORTER-RELATED"/>
    <property type="match status" value="1"/>
</dbReference>
<feature type="transmembrane region" description="Helical" evidence="6">
    <location>
        <begin position="376"/>
        <end position="395"/>
    </location>
</feature>
<accession>A0ABP0EP89</accession>
<evidence type="ECO:0000256" key="6">
    <source>
        <dbReference type="SAM" id="Phobius"/>
    </source>
</evidence>
<feature type="transmembrane region" description="Helical" evidence="6">
    <location>
        <begin position="287"/>
        <end position="310"/>
    </location>
</feature>
<evidence type="ECO:0000256" key="1">
    <source>
        <dbReference type="ARBA" id="ARBA00004651"/>
    </source>
</evidence>
<feature type="transmembrane region" description="Helical" evidence="6">
    <location>
        <begin position="164"/>
        <end position="183"/>
    </location>
</feature>
<evidence type="ECO:0000313" key="8">
    <source>
        <dbReference type="Proteomes" id="UP001314241"/>
    </source>
</evidence>
<keyword evidence="4 6" id="KW-1133">Transmembrane helix</keyword>
<name>A0ABP0EP89_9LACO</name>
<dbReference type="PANTHER" id="PTHR30250">
    <property type="entry name" value="PST FAMILY PREDICTED COLANIC ACID TRANSPORTER"/>
    <property type="match status" value="1"/>
</dbReference>
<dbReference type="Proteomes" id="UP001314241">
    <property type="component" value="Unassembled WGS sequence"/>
</dbReference>
<feature type="transmembrane region" description="Helical" evidence="6">
    <location>
        <begin position="435"/>
        <end position="457"/>
    </location>
</feature>
<feature type="transmembrane region" description="Helical" evidence="6">
    <location>
        <begin position="351"/>
        <end position="370"/>
    </location>
</feature>
<feature type="transmembrane region" description="Helical" evidence="6">
    <location>
        <begin position="7"/>
        <end position="28"/>
    </location>
</feature>
<evidence type="ECO:0000256" key="5">
    <source>
        <dbReference type="ARBA" id="ARBA00023136"/>
    </source>
</evidence>
<evidence type="ECO:0000313" key="7">
    <source>
        <dbReference type="EMBL" id="CAK8054087.1"/>
    </source>
</evidence>
<dbReference type="CDD" id="cd13128">
    <property type="entry name" value="MATE_Wzx_like"/>
    <property type="match status" value="1"/>
</dbReference>
<keyword evidence="2" id="KW-1003">Cell membrane</keyword>
<gene>
    <name evidence="7" type="ORF">R54876_GBNLAHCA_00647</name>
</gene>
<feature type="transmembrane region" description="Helical" evidence="6">
    <location>
        <begin position="110"/>
        <end position="133"/>
    </location>
</feature>
<evidence type="ECO:0000256" key="2">
    <source>
        <dbReference type="ARBA" id="ARBA00022475"/>
    </source>
</evidence>
<dbReference type="Pfam" id="PF01943">
    <property type="entry name" value="Polysacc_synt"/>
    <property type="match status" value="1"/>
</dbReference>
<dbReference type="InterPro" id="IPR002797">
    <property type="entry name" value="Polysacc_synth"/>
</dbReference>
<dbReference type="EMBL" id="CAWVOH010000001">
    <property type="protein sequence ID" value="CAK8054087.1"/>
    <property type="molecule type" value="Genomic_DNA"/>
</dbReference>
<protein>
    <submittedName>
        <fullName evidence="7">Membrane protein involved in the export of O-antigen and teichoic acid (RfbX)</fullName>
    </submittedName>
</protein>
<proteinExistence type="predicted"/>
<organism evidence="7 8">
    <name type="scientific">Eupransor demetentiae</name>
    <dbReference type="NCBI Taxonomy" id="3109584"/>
    <lineage>
        <taxon>Bacteria</taxon>
        <taxon>Bacillati</taxon>
        <taxon>Bacillota</taxon>
        <taxon>Bacilli</taxon>
        <taxon>Lactobacillales</taxon>
        <taxon>Lactobacillaceae</taxon>
        <taxon>Eupransor</taxon>
    </lineage>
</organism>
<evidence type="ECO:0000256" key="4">
    <source>
        <dbReference type="ARBA" id="ARBA00022989"/>
    </source>
</evidence>
<comment type="caution">
    <text evidence="7">The sequence shown here is derived from an EMBL/GenBank/DDBJ whole genome shotgun (WGS) entry which is preliminary data.</text>
</comment>
<reference evidence="7 8" key="1">
    <citation type="submission" date="2024-01" db="EMBL/GenBank/DDBJ databases">
        <authorList>
            <person name="Botero Cardona J."/>
        </authorList>
    </citation>
    <scope>NUCLEOTIDE SEQUENCE [LARGE SCALE GENOMIC DNA]</scope>
    <source>
        <strain evidence="7 8">LMG 33000</strain>
    </source>
</reference>
<feature type="transmembrane region" description="Helical" evidence="6">
    <location>
        <begin position="407"/>
        <end position="429"/>
    </location>
</feature>
<feature type="transmembrane region" description="Helical" evidence="6">
    <location>
        <begin position="322"/>
        <end position="344"/>
    </location>
</feature>